<reference evidence="2" key="1">
    <citation type="journal article" date="2014" name="Front. Microbiol.">
        <title>High frequency of phylogenetically diverse reductive dehalogenase-homologous genes in deep subseafloor sedimentary metagenomes.</title>
        <authorList>
            <person name="Kawai M."/>
            <person name="Futagami T."/>
            <person name="Toyoda A."/>
            <person name="Takaki Y."/>
            <person name="Nishi S."/>
            <person name="Hori S."/>
            <person name="Arai W."/>
            <person name="Tsubouchi T."/>
            <person name="Morono Y."/>
            <person name="Uchiyama I."/>
            <person name="Ito T."/>
            <person name="Fujiyama A."/>
            <person name="Inagaki F."/>
            <person name="Takami H."/>
        </authorList>
    </citation>
    <scope>NUCLEOTIDE SEQUENCE</scope>
    <source>
        <strain evidence="2">Expedition CK06-06</strain>
    </source>
</reference>
<feature type="non-terminal residue" evidence="2">
    <location>
        <position position="1"/>
    </location>
</feature>
<dbReference type="Pfam" id="PF13563">
    <property type="entry name" value="2_5_RNA_ligase2"/>
    <property type="match status" value="1"/>
</dbReference>
<dbReference type="Gene3D" id="3.90.1140.10">
    <property type="entry name" value="Cyclic phosphodiesterase"/>
    <property type="match status" value="1"/>
</dbReference>
<gene>
    <name evidence="2" type="ORF">S01H4_40907</name>
</gene>
<name>X1BGN8_9ZZZZ</name>
<dbReference type="EMBL" id="BART01022334">
    <property type="protein sequence ID" value="GAG95079.1"/>
    <property type="molecule type" value="Genomic_DNA"/>
</dbReference>
<dbReference type="PANTHER" id="PTHR35561:SF1">
    <property type="entry name" value="RNA 2',3'-CYCLIC PHOSPHODIESTERASE"/>
    <property type="match status" value="1"/>
</dbReference>
<dbReference type="InterPro" id="IPR009097">
    <property type="entry name" value="Cyclic_Pdiesterase"/>
</dbReference>
<dbReference type="SUPFAM" id="SSF55144">
    <property type="entry name" value="LigT-like"/>
    <property type="match status" value="1"/>
</dbReference>
<protein>
    <recommendedName>
        <fullName evidence="3">Phosphoesterase HXTX domain-containing protein</fullName>
    </recommendedName>
</protein>
<dbReference type="PANTHER" id="PTHR35561">
    <property type="entry name" value="RNA 2',3'-CYCLIC PHOSPHODIESTERASE"/>
    <property type="match status" value="1"/>
</dbReference>
<evidence type="ECO:0000256" key="1">
    <source>
        <dbReference type="ARBA" id="ARBA00022801"/>
    </source>
</evidence>
<dbReference type="NCBIfam" id="TIGR02258">
    <property type="entry name" value="2_5_ligase"/>
    <property type="match status" value="1"/>
</dbReference>
<dbReference type="GO" id="GO:0008664">
    <property type="term" value="F:RNA 2',3'-cyclic 3'-phosphodiesterase activity"/>
    <property type="evidence" value="ECO:0007669"/>
    <property type="project" value="InterPro"/>
</dbReference>
<accession>X1BGN8</accession>
<organism evidence="2">
    <name type="scientific">marine sediment metagenome</name>
    <dbReference type="NCBI Taxonomy" id="412755"/>
    <lineage>
        <taxon>unclassified sequences</taxon>
        <taxon>metagenomes</taxon>
        <taxon>ecological metagenomes</taxon>
    </lineage>
</organism>
<dbReference type="InterPro" id="IPR004175">
    <property type="entry name" value="RNA_CPDase"/>
</dbReference>
<proteinExistence type="predicted"/>
<dbReference type="AlphaFoldDB" id="X1BGN8"/>
<sequence length="150" mass="16645">EVAQKTAQKFSPFFMEVKGVGAFPSLSSPRVIWLGVGRGSTNLQRLASELENHLAKDGFSKEKKKWTPHLTLGRVKSLVEPQKLSGLILREKEVVAGEMEVKEISVIESRLTPSGPIYTVLERLPLRGGSVKNNMKEMQKSLMNKGKNLS</sequence>
<evidence type="ECO:0008006" key="3">
    <source>
        <dbReference type="Google" id="ProtNLM"/>
    </source>
</evidence>
<evidence type="ECO:0000313" key="2">
    <source>
        <dbReference type="EMBL" id="GAG95079.1"/>
    </source>
</evidence>
<dbReference type="GO" id="GO:0004113">
    <property type="term" value="F:2',3'-cyclic-nucleotide 3'-phosphodiesterase activity"/>
    <property type="evidence" value="ECO:0007669"/>
    <property type="project" value="InterPro"/>
</dbReference>
<comment type="caution">
    <text evidence="2">The sequence shown here is derived from an EMBL/GenBank/DDBJ whole genome shotgun (WGS) entry which is preliminary data.</text>
</comment>
<keyword evidence="1" id="KW-0378">Hydrolase</keyword>